<evidence type="ECO:0000313" key="3">
    <source>
        <dbReference type="Proteomes" id="UP000762253"/>
    </source>
</evidence>
<proteinExistence type="predicted"/>
<sequence>MFNLQLAWDRPAKISSQLSEHILRVRIVAEENRTQTLPLQLAVAMDTSASMQGEKWERAKAACQQLVAQLRSGDRLSLAGFADWVTPVEHNFHNNQLDNLQAVLDTLVPEGVTRTDLALSWIRSALVRSGGARVGILITDGHPTTDQGEILEDLYPLIEQAQTMAVDGITLSTVGLGDAAHFNTAFLVSLSDRGRGTFMYADNPTLLATQLQERLQAVQMVAVENVILKLDLASGVTLKSCCQFRPHYLPLGETASPGILIHNLRADTSTDVLLALEVSALNATQLSGTYTIAQIQLQTLDFGTVTTQAALQFTPSYREAQQINLEVDRDRLCWDINRFTTELADVDDPLQTVELLSHIQAAALKSGQITIAAEVTQQLDNLYKTGKLSAHQATGLLRASRELGDL</sequence>
<dbReference type="InterPro" id="IPR051266">
    <property type="entry name" value="CLCR"/>
</dbReference>
<dbReference type="Pfam" id="PF00092">
    <property type="entry name" value="VWA"/>
    <property type="match status" value="1"/>
</dbReference>
<dbReference type="InterPro" id="IPR036465">
    <property type="entry name" value="vWFA_dom_sf"/>
</dbReference>
<evidence type="ECO:0000259" key="1">
    <source>
        <dbReference type="PROSITE" id="PS50234"/>
    </source>
</evidence>
<feature type="domain" description="VWFA" evidence="1">
    <location>
        <begin position="40"/>
        <end position="215"/>
    </location>
</feature>
<dbReference type="PROSITE" id="PS50234">
    <property type="entry name" value="VWFA"/>
    <property type="match status" value="1"/>
</dbReference>
<dbReference type="SUPFAM" id="SSF53300">
    <property type="entry name" value="vWA-like"/>
    <property type="match status" value="1"/>
</dbReference>
<reference evidence="2 3" key="1">
    <citation type="submission" date="2018-06" db="EMBL/GenBank/DDBJ databases">
        <title>Comparative genomics of Brasilonema spp. strains.</title>
        <authorList>
            <person name="Alvarenga D.O."/>
            <person name="Fiore M.F."/>
            <person name="Varani A.M."/>
        </authorList>
    </citation>
    <scope>NUCLEOTIDE SEQUENCE [LARGE SCALE GENOMIC DNA]</scope>
    <source>
        <strain evidence="2 3">UFV-OR1</strain>
    </source>
</reference>
<dbReference type="InterPro" id="IPR002035">
    <property type="entry name" value="VWF_A"/>
</dbReference>
<organism evidence="2 3">
    <name type="scientific">Brasilonema octagenarum UFV-OR1</name>
    <dbReference type="NCBI Taxonomy" id="417115"/>
    <lineage>
        <taxon>Bacteria</taxon>
        <taxon>Bacillati</taxon>
        <taxon>Cyanobacteriota</taxon>
        <taxon>Cyanophyceae</taxon>
        <taxon>Nostocales</taxon>
        <taxon>Scytonemataceae</taxon>
        <taxon>Brasilonema</taxon>
        <taxon>Octagenarum group</taxon>
    </lineage>
</organism>
<dbReference type="PANTHER" id="PTHR10579:SF43">
    <property type="entry name" value="ZINC FINGER (C3HC4-TYPE RING FINGER) FAMILY PROTEIN"/>
    <property type="match status" value="1"/>
</dbReference>
<dbReference type="EMBL" id="QMEC01000002">
    <property type="protein sequence ID" value="NMF61377.1"/>
    <property type="molecule type" value="Genomic_DNA"/>
</dbReference>
<accession>A0ABX1M5U1</accession>
<comment type="caution">
    <text evidence="2">The sequence shown here is derived from an EMBL/GenBank/DDBJ whole genome shotgun (WGS) entry which is preliminary data.</text>
</comment>
<dbReference type="SMART" id="SM00327">
    <property type="entry name" value="VWA"/>
    <property type="match status" value="1"/>
</dbReference>
<protein>
    <recommendedName>
        <fullName evidence="1">VWFA domain-containing protein</fullName>
    </recommendedName>
</protein>
<dbReference type="PANTHER" id="PTHR10579">
    <property type="entry name" value="CALCIUM-ACTIVATED CHLORIDE CHANNEL REGULATOR"/>
    <property type="match status" value="1"/>
</dbReference>
<evidence type="ECO:0000313" key="2">
    <source>
        <dbReference type="EMBL" id="NMF61377.1"/>
    </source>
</evidence>
<gene>
    <name evidence="2" type="ORF">DP115_00655</name>
</gene>
<dbReference type="Proteomes" id="UP000762253">
    <property type="component" value="Unassembled WGS sequence"/>
</dbReference>
<name>A0ABX1M5U1_9CYAN</name>
<dbReference type="Gene3D" id="3.40.50.410">
    <property type="entry name" value="von Willebrand factor, type A domain"/>
    <property type="match status" value="1"/>
</dbReference>
<keyword evidence="3" id="KW-1185">Reference proteome</keyword>
<dbReference type="RefSeq" id="WP_169262966.1">
    <property type="nucleotide sequence ID" value="NZ_QMEC01000002.1"/>
</dbReference>